<dbReference type="Gene3D" id="1.25.40.10">
    <property type="entry name" value="Tetratricopeptide repeat domain"/>
    <property type="match status" value="2"/>
</dbReference>
<dbReference type="GO" id="GO:0006355">
    <property type="term" value="P:regulation of DNA-templated transcription"/>
    <property type="evidence" value="ECO:0007669"/>
    <property type="project" value="InterPro"/>
</dbReference>
<keyword evidence="6" id="KW-0614">Plasmid</keyword>
<dbReference type="InterPro" id="IPR016032">
    <property type="entry name" value="Sig_transdc_resp-reg_C-effctor"/>
</dbReference>
<accession>W0RPR4</accession>
<keyword evidence="1 3" id="KW-0547">Nucleotide-binding</keyword>
<organism evidence="6 7">
    <name type="scientific">Gemmatirosa kalamazoonensis</name>
    <dbReference type="NCBI Taxonomy" id="861299"/>
    <lineage>
        <taxon>Bacteria</taxon>
        <taxon>Pseudomonadati</taxon>
        <taxon>Gemmatimonadota</taxon>
        <taxon>Gemmatimonadia</taxon>
        <taxon>Gemmatimonadales</taxon>
        <taxon>Gemmatimonadaceae</taxon>
        <taxon>Gemmatirosa</taxon>
    </lineage>
</organism>
<dbReference type="PROSITE" id="PS00107">
    <property type="entry name" value="PROTEIN_KINASE_ATP"/>
    <property type="match status" value="1"/>
</dbReference>
<dbReference type="GO" id="GO:0003677">
    <property type="term" value="F:DNA binding"/>
    <property type="evidence" value="ECO:0007669"/>
    <property type="project" value="InterPro"/>
</dbReference>
<dbReference type="Gene3D" id="1.10.510.10">
    <property type="entry name" value="Transferase(Phosphotransferase) domain 1"/>
    <property type="match status" value="1"/>
</dbReference>
<dbReference type="InterPro" id="IPR036388">
    <property type="entry name" value="WH-like_DNA-bd_sf"/>
</dbReference>
<feature type="domain" description="Protein kinase" evidence="4">
    <location>
        <begin position="89"/>
        <end position="366"/>
    </location>
</feature>
<name>W0RPR4_9BACT</name>
<keyword evidence="6" id="KW-0808">Transferase</keyword>
<feature type="domain" description="HTH luxR-type" evidence="5">
    <location>
        <begin position="1306"/>
        <end position="1371"/>
    </location>
</feature>
<proteinExistence type="predicted"/>
<dbReference type="PROSITE" id="PS00622">
    <property type="entry name" value="HTH_LUXR_1"/>
    <property type="match status" value="1"/>
</dbReference>
<reference evidence="6 7" key="1">
    <citation type="journal article" date="2014" name="Genome Announc.">
        <title>Genome Sequence and Methylome of Soil Bacterium Gemmatirosa kalamazoonensis KBS708T, a Member of the Rarely Cultivated Gemmatimonadetes Phylum.</title>
        <authorList>
            <person name="Debruyn J.M."/>
            <person name="Radosevich M."/>
            <person name="Wommack K.E."/>
            <person name="Polson S.W."/>
            <person name="Hauser L.J."/>
            <person name="Fawaz M.N."/>
            <person name="Korlach J."/>
            <person name="Tsai Y.C."/>
        </authorList>
    </citation>
    <scope>NUCLEOTIDE SEQUENCE [LARGE SCALE GENOMIC DNA]</scope>
    <source>
        <strain evidence="6 7">KBS708</strain>
        <plasmid evidence="7">Plasmid 1</plasmid>
    </source>
</reference>
<evidence type="ECO:0000313" key="7">
    <source>
        <dbReference type="Proteomes" id="UP000019151"/>
    </source>
</evidence>
<evidence type="ECO:0000259" key="5">
    <source>
        <dbReference type="PROSITE" id="PS50043"/>
    </source>
</evidence>
<dbReference type="SUPFAM" id="SSF46894">
    <property type="entry name" value="C-terminal effector domain of the bipartite response regulators"/>
    <property type="match status" value="1"/>
</dbReference>
<dbReference type="InterPro" id="IPR000792">
    <property type="entry name" value="Tscrpt_reg_LuxR_C"/>
</dbReference>
<evidence type="ECO:0000256" key="1">
    <source>
        <dbReference type="ARBA" id="ARBA00022741"/>
    </source>
</evidence>
<keyword evidence="6" id="KW-0418">Kinase</keyword>
<dbReference type="Proteomes" id="UP000019151">
    <property type="component" value="Plasmid 1"/>
</dbReference>
<dbReference type="GO" id="GO:0004672">
    <property type="term" value="F:protein kinase activity"/>
    <property type="evidence" value="ECO:0007669"/>
    <property type="project" value="InterPro"/>
</dbReference>
<dbReference type="InterPro" id="IPR008271">
    <property type="entry name" value="Ser/Thr_kinase_AS"/>
</dbReference>
<gene>
    <name evidence="6" type="ORF">J421_5146</name>
</gene>
<keyword evidence="7" id="KW-1185">Reference proteome</keyword>
<dbReference type="KEGG" id="gba:J421_5146"/>
<feature type="binding site" evidence="3">
    <location>
        <position position="118"/>
    </location>
    <ligand>
        <name>ATP</name>
        <dbReference type="ChEBI" id="CHEBI:30616"/>
    </ligand>
</feature>
<protein>
    <submittedName>
        <fullName evidence="6">Protein kinase</fullName>
    </submittedName>
</protein>
<dbReference type="SMART" id="SM00421">
    <property type="entry name" value="HTH_LUXR"/>
    <property type="match status" value="1"/>
</dbReference>
<dbReference type="Pfam" id="PF00069">
    <property type="entry name" value="Pkinase"/>
    <property type="match status" value="1"/>
</dbReference>
<dbReference type="InterPro" id="IPR017441">
    <property type="entry name" value="Protein_kinase_ATP_BS"/>
</dbReference>
<sequence length="1384" mass="147816">MSQPEPLSPARWAVVQPVLDGALALSRSRRAAFLDRACGSDVALRTVVETLLAASEDADDMFRTPAAVVFGSLLGDGAPALPDELGGRYHIVREIGRGGMATVYLADDPKHARQVAIKVLHADVARAIGQSRFQREIEIAAGLSHPHILPLHDSGTVPSDVDGEPALLYFAAPFVAGESLRSRLHRERRLPTDEALRLAREVAGALDYAHRQGVIHLDIKPENILLQEGHAVIADFGIARAMRRRATRRRTHAHHETLGTTTGVLGTPAYMSPEQAAGARDVDGRSDVYSLGLVLREMLTGEHAGRGGDDGIARDVASIIRRATALAREDRFLTAGELARVLADVAHTPPSAATPPYGGGRDDGRLAVETPDETVVAPRAPVEQSVVCPVLVGREAPLSTVLHTLERAHAAHGGTLLVSGEAGIGKTRLVRTMVERARALGFATLRGACFEADRGQPYAPLLDLVRVLAASTSPALAAHYFAPAAAELVAIFPELRSVFGDVPPRPTLDPEEDRRRLYHAYGEAVRTLAAVQPLLLVIEDVHWSDDATLDLVLHLARQIGAQSVALILTFRSDEVGPRLARLLADLDRARCASEIALRPLGTPEVQAMLQAIFGPHAAFGAAFVDGLHALTEGNPFFVEEMLKALLVAGDLSQVDGAWRARPLEHVRVPRTATEAVGRRLAGLTAPARQVASVAAVAGRRFDFGLLQTLTRHDDAALLALLRELVDAQLVVEESADQFSFRHALTREAIRARLLRRERVALHKAIAVAMEAQCEDGTTDRDAALAYHAFEAGAWDWAQSYALRAAEHALALCAPREALQHFERAVAATRHAGGRPSASLLVARGQAHETLGAFGPAHDDFGAALSAARDAGDRRAEWTALHALGMLWAARDYERAGRYRHDALDVARAIGDDRLVARSLNRVGNWYVNREDPYAGIPHHDEALAIFERVDDRRGVAETVDLLAMAHHVGGAEVTAGALYERSVALFTTLQNRRGLVNAMAVLGVCGPSWHASAGPVHTSRMMPALLAEERAARLAVDIGWRAGEAFARYLIADCLLWRGEIGRALGLARASLAIAGEIEHLEWQAAARRVLGTAALELGATAEALGPLGAAHDVARRLGSAVWTRWTASPLAIALARDGQHERAATLLDEVDRLIPTPTGARPTLGARFLSLARAEVALAAGAPAGALAALDADAAVGTPRVALLRAQAFAALGRWSEAAESLGMARDDALAQGAVPLLWRIDAAVGAVHLGQRHRVEARRAFDAARSAAGRLVADVDEPALLAGFRALVDRLAPAPPARTRRQAAKAAHGGLTRRERETAALVARGKSNRAIARLLGIAERTVESHVAAALAKLGFSSRAQLAVWATRQGLVGPDTVPGKPRH</sequence>
<dbReference type="PANTHER" id="PTHR16305:SF35">
    <property type="entry name" value="TRANSCRIPTIONAL ACTIVATOR DOMAIN"/>
    <property type="match status" value="1"/>
</dbReference>
<dbReference type="InterPro" id="IPR011990">
    <property type="entry name" value="TPR-like_helical_dom_sf"/>
</dbReference>
<dbReference type="CDD" id="cd14014">
    <property type="entry name" value="STKc_PknB_like"/>
    <property type="match status" value="1"/>
</dbReference>
<dbReference type="PROSITE" id="PS00108">
    <property type="entry name" value="PROTEIN_KINASE_ST"/>
    <property type="match status" value="1"/>
</dbReference>
<dbReference type="InterPro" id="IPR000719">
    <property type="entry name" value="Prot_kinase_dom"/>
</dbReference>
<evidence type="ECO:0000313" key="6">
    <source>
        <dbReference type="EMBL" id="AHG92681.1"/>
    </source>
</evidence>
<evidence type="ECO:0000259" key="4">
    <source>
        <dbReference type="PROSITE" id="PS50011"/>
    </source>
</evidence>
<dbReference type="Gene3D" id="1.10.10.10">
    <property type="entry name" value="Winged helix-like DNA-binding domain superfamily/Winged helix DNA-binding domain"/>
    <property type="match status" value="1"/>
</dbReference>
<dbReference type="Pfam" id="PF13191">
    <property type="entry name" value="AAA_16"/>
    <property type="match status" value="1"/>
</dbReference>
<dbReference type="GO" id="GO:0005737">
    <property type="term" value="C:cytoplasm"/>
    <property type="evidence" value="ECO:0007669"/>
    <property type="project" value="TreeGrafter"/>
</dbReference>
<dbReference type="EMBL" id="CP007129">
    <property type="protein sequence ID" value="AHG92681.1"/>
    <property type="molecule type" value="Genomic_DNA"/>
</dbReference>
<dbReference type="Pfam" id="PF00196">
    <property type="entry name" value="GerE"/>
    <property type="match status" value="1"/>
</dbReference>
<dbReference type="SUPFAM" id="SSF48452">
    <property type="entry name" value="TPR-like"/>
    <property type="match status" value="2"/>
</dbReference>
<dbReference type="RefSeq" id="WP_148306541.1">
    <property type="nucleotide sequence ID" value="NZ_CP007129.1"/>
</dbReference>
<dbReference type="HOGENOM" id="CLU_255374_0_0_0"/>
<dbReference type="Gene3D" id="3.30.200.20">
    <property type="entry name" value="Phosphorylase Kinase, domain 1"/>
    <property type="match status" value="1"/>
</dbReference>
<dbReference type="CDD" id="cd06170">
    <property type="entry name" value="LuxR_C_like"/>
    <property type="match status" value="1"/>
</dbReference>
<dbReference type="OrthoDB" id="3795727at2"/>
<evidence type="ECO:0000256" key="2">
    <source>
        <dbReference type="ARBA" id="ARBA00022840"/>
    </source>
</evidence>
<dbReference type="GO" id="GO:0005524">
    <property type="term" value="F:ATP binding"/>
    <property type="evidence" value="ECO:0007669"/>
    <property type="project" value="UniProtKB-UniRule"/>
</dbReference>
<dbReference type="InterPro" id="IPR027417">
    <property type="entry name" value="P-loop_NTPase"/>
</dbReference>
<dbReference type="PROSITE" id="PS50043">
    <property type="entry name" value="HTH_LUXR_2"/>
    <property type="match status" value="1"/>
</dbReference>
<geneLocation type="plasmid" evidence="6 7">
    <name>1</name>
</geneLocation>
<dbReference type="GO" id="GO:0004016">
    <property type="term" value="F:adenylate cyclase activity"/>
    <property type="evidence" value="ECO:0007669"/>
    <property type="project" value="TreeGrafter"/>
</dbReference>
<keyword evidence="2 3" id="KW-0067">ATP-binding</keyword>
<dbReference type="PROSITE" id="PS50011">
    <property type="entry name" value="PROTEIN_KINASE_DOM"/>
    <property type="match status" value="1"/>
</dbReference>
<dbReference type="SUPFAM" id="SSF52540">
    <property type="entry name" value="P-loop containing nucleoside triphosphate hydrolases"/>
    <property type="match status" value="1"/>
</dbReference>
<dbReference type="PATRIC" id="fig|861299.3.peg.5202"/>
<dbReference type="InterPro" id="IPR011009">
    <property type="entry name" value="Kinase-like_dom_sf"/>
</dbReference>
<dbReference type="SUPFAM" id="SSF56112">
    <property type="entry name" value="Protein kinase-like (PK-like)"/>
    <property type="match status" value="1"/>
</dbReference>
<evidence type="ECO:0000256" key="3">
    <source>
        <dbReference type="PROSITE-ProRule" id="PRU10141"/>
    </source>
</evidence>
<dbReference type="SMART" id="SM00220">
    <property type="entry name" value="S_TKc"/>
    <property type="match status" value="1"/>
</dbReference>
<dbReference type="InParanoid" id="W0RPR4"/>
<dbReference type="PRINTS" id="PR00038">
    <property type="entry name" value="HTHLUXR"/>
</dbReference>
<dbReference type="InterPro" id="IPR041664">
    <property type="entry name" value="AAA_16"/>
</dbReference>
<dbReference type="PANTHER" id="PTHR16305">
    <property type="entry name" value="TESTICULAR SOLUBLE ADENYLYL CYCLASE"/>
    <property type="match status" value="1"/>
</dbReference>